<feature type="domain" description="C2H2-type" evidence="12">
    <location>
        <begin position="124"/>
        <end position="151"/>
    </location>
</feature>
<dbReference type="SUPFAM" id="SSF57667">
    <property type="entry name" value="beta-beta-alpha zinc fingers"/>
    <property type="match status" value="4"/>
</dbReference>
<dbReference type="GO" id="GO:0005634">
    <property type="term" value="C:nucleus"/>
    <property type="evidence" value="ECO:0007669"/>
    <property type="project" value="UniProtKB-SubCell"/>
</dbReference>
<keyword evidence="3" id="KW-0479">Metal-binding</keyword>
<dbReference type="PANTHER" id="PTHR14196:SF12">
    <property type="entry name" value="ZINC FINGER PROTEIN 208-LIKE"/>
    <property type="match status" value="1"/>
</dbReference>
<feature type="domain" description="C2H2-type" evidence="12">
    <location>
        <begin position="96"/>
        <end position="123"/>
    </location>
</feature>
<dbReference type="GO" id="GO:0000977">
    <property type="term" value="F:RNA polymerase II transcription regulatory region sequence-specific DNA binding"/>
    <property type="evidence" value="ECO:0007669"/>
    <property type="project" value="TreeGrafter"/>
</dbReference>
<dbReference type="InterPro" id="IPR036236">
    <property type="entry name" value="Znf_C2H2_sf"/>
</dbReference>
<evidence type="ECO:0000313" key="13">
    <source>
        <dbReference type="EMBL" id="CAI9726267.1"/>
    </source>
</evidence>
<dbReference type="PANTHER" id="PTHR14196">
    <property type="entry name" value="ODD-SKIPPED - RELATED"/>
    <property type="match status" value="1"/>
</dbReference>
<keyword evidence="9" id="KW-0804">Transcription</keyword>
<evidence type="ECO:0000256" key="4">
    <source>
        <dbReference type="ARBA" id="ARBA00022737"/>
    </source>
</evidence>
<feature type="domain" description="C2H2-type" evidence="12">
    <location>
        <begin position="12"/>
        <end position="39"/>
    </location>
</feature>
<dbReference type="Pfam" id="PF00096">
    <property type="entry name" value="zf-C2H2"/>
    <property type="match status" value="5"/>
</dbReference>
<evidence type="ECO:0000256" key="8">
    <source>
        <dbReference type="ARBA" id="ARBA00023125"/>
    </source>
</evidence>
<keyword evidence="7" id="KW-0805">Transcription regulation</keyword>
<feature type="domain" description="C2H2-type" evidence="12">
    <location>
        <begin position="40"/>
        <end position="67"/>
    </location>
</feature>
<dbReference type="Gene3D" id="3.30.160.60">
    <property type="entry name" value="Classic Zinc Finger"/>
    <property type="match status" value="7"/>
</dbReference>
<reference evidence="13" key="1">
    <citation type="submission" date="2023-08" db="EMBL/GenBank/DDBJ databases">
        <authorList>
            <person name="Alioto T."/>
            <person name="Alioto T."/>
            <person name="Gomez Garrido J."/>
        </authorList>
    </citation>
    <scope>NUCLEOTIDE SEQUENCE</scope>
</reference>
<gene>
    <name evidence="13" type="ORF">OCTVUL_1B029551</name>
</gene>
<proteinExistence type="inferred from homology"/>
<evidence type="ECO:0000256" key="2">
    <source>
        <dbReference type="ARBA" id="ARBA00006991"/>
    </source>
</evidence>
<dbReference type="EMBL" id="OX597820">
    <property type="protein sequence ID" value="CAI9726267.1"/>
    <property type="molecule type" value="Genomic_DNA"/>
</dbReference>
<dbReference type="InterPro" id="IPR050717">
    <property type="entry name" value="C2H2-ZF_Transcription_Reg"/>
</dbReference>
<organism evidence="13 14">
    <name type="scientific">Octopus vulgaris</name>
    <name type="common">Common octopus</name>
    <dbReference type="NCBI Taxonomy" id="6645"/>
    <lineage>
        <taxon>Eukaryota</taxon>
        <taxon>Metazoa</taxon>
        <taxon>Spiralia</taxon>
        <taxon>Lophotrochozoa</taxon>
        <taxon>Mollusca</taxon>
        <taxon>Cephalopoda</taxon>
        <taxon>Coleoidea</taxon>
        <taxon>Octopodiformes</taxon>
        <taxon>Octopoda</taxon>
        <taxon>Incirrata</taxon>
        <taxon>Octopodidae</taxon>
        <taxon>Octopus</taxon>
    </lineage>
</organism>
<evidence type="ECO:0000256" key="7">
    <source>
        <dbReference type="ARBA" id="ARBA00023015"/>
    </source>
</evidence>
<dbReference type="FunFam" id="3.30.160.60:FF:002343">
    <property type="entry name" value="Zinc finger protein 33A"/>
    <property type="match status" value="2"/>
</dbReference>
<evidence type="ECO:0000256" key="1">
    <source>
        <dbReference type="ARBA" id="ARBA00004123"/>
    </source>
</evidence>
<dbReference type="FunFam" id="3.30.160.60:FF:000110">
    <property type="entry name" value="Zinc finger protein-like"/>
    <property type="match status" value="1"/>
</dbReference>
<keyword evidence="10" id="KW-0539">Nucleus</keyword>
<dbReference type="InterPro" id="IPR013087">
    <property type="entry name" value="Znf_C2H2_type"/>
</dbReference>
<dbReference type="SMART" id="SM00355">
    <property type="entry name" value="ZnF_C2H2"/>
    <property type="match status" value="7"/>
</dbReference>
<dbReference type="FunFam" id="3.30.160.60:FF:000100">
    <property type="entry name" value="Zinc finger 45-like"/>
    <property type="match status" value="1"/>
</dbReference>
<comment type="similarity">
    <text evidence="2">Belongs to the krueppel C2H2-type zinc-finger protein family.</text>
</comment>
<dbReference type="GO" id="GO:0000981">
    <property type="term" value="F:DNA-binding transcription factor activity, RNA polymerase II-specific"/>
    <property type="evidence" value="ECO:0007669"/>
    <property type="project" value="TreeGrafter"/>
</dbReference>
<feature type="domain" description="C2H2-type" evidence="12">
    <location>
        <begin position="181"/>
        <end position="208"/>
    </location>
</feature>
<evidence type="ECO:0000259" key="12">
    <source>
        <dbReference type="PROSITE" id="PS50157"/>
    </source>
</evidence>
<comment type="subcellular location">
    <subcellularLocation>
        <location evidence="1">Nucleus</location>
    </subcellularLocation>
</comment>
<evidence type="ECO:0000256" key="11">
    <source>
        <dbReference type="PROSITE-ProRule" id="PRU00042"/>
    </source>
</evidence>
<keyword evidence="5 11" id="KW-0863">Zinc-finger</keyword>
<protein>
    <submittedName>
        <fullName evidence="13">Finger 271</fullName>
    </submittedName>
</protein>
<evidence type="ECO:0000313" key="14">
    <source>
        <dbReference type="Proteomes" id="UP001162480"/>
    </source>
</evidence>
<dbReference type="PROSITE" id="PS00028">
    <property type="entry name" value="ZINC_FINGER_C2H2_1"/>
    <property type="match status" value="7"/>
</dbReference>
<feature type="domain" description="C2H2-type" evidence="12">
    <location>
        <begin position="153"/>
        <end position="180"/>
    </location>
</feature>
<dbReference type="Pfam" id="PF13894">
    <property type="entry name" value="zf-C2H2_4"/>
    <property type="match status" value="1"/>
</dbReference>
<evidence type="ECO:0000256" key="6">
    <source>
        <dbReference type="ARBA" id="ARBA00022833"/>
    </source>
</evidence>
<evidence type="ECO:0000256" key="3">
    <source>
        <dbReference type="ARBA" id="ARBA00022723"/>
    </source>
</evidence>
<keyword evidence="4" id="KW-0677">Repeat</keyword>
<evidence type="ECO:0000256" key="10">
    <source>
        <dbReference type="ARBA" id="ARBA00023242"/>
    </source>
</evidence>
<keyword evidence="6" id="KW-0862">Zinc</keyword>
<name>A0AA36B3I1_OCTVU</name>
<dbReference type="FunFam" id="3.30.160.60:FF:000624">
    <property type="entry name" value="zinc finger protein 697"/>
    <property type="match status" value="1"/>
</dbReference>
<dbReference type="Proteomes" id="UP001162480">
    <property type="component" value="Chromosome 7"/>
</dbReference>
<accession>A0AA36B3I1</accession>
<evidence type="ECO:0000256" key="5">
    <source>
        <dbReference type="ARBA" id="ARBA00022771"/>
    </source>
</evidence>
<dbReference type="PROSITE" id="PS50157">
    <property type="entry name" value="ZINC_FINGER_C2H2_2"/>
    <property type="match status" value="7"/>
</dbReference>
<dbReference type="GO" id="GO:0008270">
    <property type="term" value="F:zinc ion binding"/>
    <property type="evidence" value="ECO:0007669"/>
    <property type="project" value="UniProtKB-KW"/>
</dbReference>
<evidence type="ECO:0000256" key="9">
    <source>
        <dbReference type="ARBA" id="ARBA00023163"/>
    </source>
</evidence>
<feature type="domain" description="C2H2-type" evidence="12">
    <location>
        <begin position="68"/>
        <end position="95"/>
    </location>
</feature>
<dbReference type="FunFam" id="3.30.160.60:FF:000770">
    <property type="entry name" value="zinc finger protein 16"/>
    <property type="match status" value="1"/>
</dbReference>
<keyword evidence="8" id="KW-0238">DNA-binding</keyword>
<sequence length="405" mass="46375">MELLPDSEAEPYYCGVCGKEFLVHALLEKHLKTHTVERRFSCDICGKDFLKNSHLTRHIRTHTGEKPFHCDICGKDFSENYTLKNHIKTHTGEKPFHCDICDKDFTERSTLKKHLRIHTGEKPYHCTLCGDSFTDHSTLRCHLKKHTREEKSFQCETCSKNFTTKAALKGHIRIHKKEKTFPCKECGKEFSLSLQLKAHMKTHAKPEPQLKSNILRLSHCEAKKHKASTPQQTIPLTNFIKTEYHKTSMLEANLAMLICFHSSFNSCDHLIELCKNYMFDSDIMSKVKLHHTKCANIVRNVLAPYFDGDLISDIGDRKFSLLLNESNDISITKLLGIVIYYSDTHKKVVHTYLSMVSLETCNADGIVDALKIELAKKELDIKNLLVIGTDNARVMIGVNNGFPRN</sequence>
<dbReference type="AlphaFoldDB" id="A0AA36B3I1"/>
<keyword evidence="14" id="KW-1185">Reference proteome</keyword>